<keyword evidence="9" id="KW-1185">Reference proteome</keyword>
<feature type="transmembrane region" description="Helical" evidence="6">
    <location>
        <begin position="440"/>
        <end position="469"/>
    </location>
</feature>
<feature type="transmembrane region" description="Helical" evidence="6">
    <location>
        <begin position="209"/>
        <end position="229"/>
    </location>
</feature>
<feature type="transmembrane region" description="Helical" evidence="6">
    <location>
        <begin position="387"/>
        <end position="420"/>
    </location>
</feature>
<evidence type="ECO:0000259" key="7">
    <source>
        <dbReference type="PROSITE" id="PS50801"/>
    </source>
</evidence>
<sequence length="601" mass="64214">MPMETPSTLENSQVLNPSGRKSPHSTSIIPVMTADLVSGFLVFLIALPLCLAISKASNFPPIAGIWTAVIGGIVCTFISNSQLTIKGPAAGLIVIVAGAVMELSSAFGGDTTTAEGMLLGYRLTLGIGFAAGLLQVLIGLLKLGKISDLFPSTPVHGMLVSIGLIVIAKQAYGLLGTDAPLGHGHEPASPLVLLANLPAAILQSNPEIFLIGAVSLLIMFTLPIVGHYWKLFRLVPAQLVVIVVSIGMGLWFDLEHEHKYLFPIGAFSSESAIEYVVGPRFLVTIPDVLSDPLAAIAFPDFRSLSSWIGLKYLLLFTLIGSLESILSTKAVDLLDPEKRKTNYDRDLLAVGVANSLAAAIGGLPMISEIVRSSANIASGAKSKFANLWHGVFLFAFVLLFPGLIHSIPLAALAAMLVYTGFRLASPATFVRTYRVGSEQLAIFVVTIVTTLATDLLIGIVTGVGCKLIINLWHSRSARSMLTPQLSIEAETESAVTLEMTGAVVFSNWPRLQKTIEEQLTLRERVILDLTETTFIDHTVMEKLHELETKFQSSIPTFEVVGLDDHTPFSLHPLAGRKKSPATSKAALPQETAPSVVPSDSV</sequence>
<dbReference type="GO" id="GO:0055085">
    <property type="term" value="P:transmembrane transport"/>
    <property type="evidence" value="ECO:0007669"/>
    <property type="project" value="InterPro"/>
</dbReference>
<feature type="transmembrane region" description="Helical" evidence="6">
    <location>
        <begin position="308"/>
        <end position="327"/>
    </location>
</feature>
<feature type="transmembrane region" description="Helical" evidence="6">
    <location>
        <begin position="28"/>
        <end position="54"/>
    </location>
</feature>
<dbReference type="GO" id="GO:0016020">
    <property type="term" value="C:membrane"/>
    <property type="evidence" value="ECO:0007669"/>
    <property type="project" value="UniProtKB-SubCell"/>
</dbReference>
<dbReference type="OrthoDB" id="9769739at2"/>
<feature type="transmembrane region" description="Helical" evidence="6">
    <location>
        <begin position="235"/>
        <end position="254"/>
    </location>
</feature>
<dbReference type="Pfam" id="PF00916">
    <property type="entry name" value="Sulfate_transp"/>
    <property type="match status" value="1"/>
</dbReference>
<dbReference type="PROSITE" id="PS50801">
    <property type="entry name" value="STAS"/>
    <property type="match status" value="1"/>
</dbReference>
<feature type="region of interest" description="Disordered" evidence="5">
    <location>
        <begin position="1"/>
        <end position="22"/>
    </location>
</feature>
<feature type="transmembrane region" description="Helical" evidence="6">
    <location>
        <begin position="119"/>
        <end position="143"/>
    </location>
</feature>
<dbReference type="Gene3D" id="3.30.750.24">
    <property type="entry name" value="STAS domain"/>
    <property type="match status" value="1"/>
</dbReference>
<dbReference type="SUPFAM" id="SSF52091">
    <property type="entry name" value="SpoIIaa-like"/>
    <property type="match status" value="1"/>
</dbReference>
<evidence type="ECO:0000256" key="1">
    <source>
        <dbReference type="ARBA" id="ARBA00004141"/>
    </source>
</evidence>
<evidence type="ECO:0000256" key="5">
    <source>
        <dbReference type="SAM" id="MobiDB-lite"/>
    </source>
</evidence>
<keyword evidence="2 6" id="KW-0812">Transmembrane</keyword>
<keyword evidence="3 6" id="KW-1133">Transmembrane helix</keyword>
<evidence type="ECO:0000256" key="3">
    <source>
        <dbReference type="ARBA" id="ARBA00022989"/>
    </source>
</evidence>
<feature type="transmembrane region" description="Helical" evidence="6">
    <location>
        <begin position="347"/>
        <end position="366"/>
    </location>
</feature>
<organism evidence="8 9">
    <name type="scientific">Planctopirus hydrillae</name>
    <dbReference type="NCBI Taxonomy" id="1841610"/>
    <lineage>
        <taxon>Bacteria</taxon>
        <taxon>Pseudomonadati</taxon>
        <taxon>Planctomycetota</taxon>
        <taxon>Planctomycetia</taxon>
        <taxon>Planctomycetales</taxon>
        <taxon>Planctomycetaceae</taxon>
        <taxon>Planctopirus</taxon>
    </lineage>
</organism>
<feature type="compositionally biased region" description="Polar residues" evidence="5">
    <location>
        <begin position="1"/>
        <end position="16"/>
    </location>
</feature>
<name>A0A1C3EC32_9PLAN</name>
<dbReference type="EMBL" id="LYDR01000103">
    <property type="protein sequence ID" value="ODA30760.1"/>
    <property type="molecule type" value="Genomic_DNA"/>
</dbReference>
<evidence type="ECO:0000256" key="2">
    <source>
        <dbReference type="ARBA" id="ARBA00022692"/>
    </source>
</evidence>
<feature type="domain" description="STAS" evidence="7">
    <location>
        <begin position="492"/>
        <end position="551"/>
    </location>
</feature>
<evidence type="ECO:0000256" key="6">
    <source>
        <dbReference type="SAM" id="Phobius"/>
    </source>
</evidence>
<feature type="region of interest" description="Disordered" evidence="5">
    <location>
        <begin position="571"/>
        <end position="601"/>
    </location>
</feature>
<comment type="caution">
    <text evidence="8">The sequence shown here is derived from an EMBL/GenBank/DDBJ whole genome shotgun (WGS) entry which is preliminary data.</text>
</comment>
<proteinExistence type="predicted"/>
<dbReference type="Proteomes" id="UP000094828">
    <property type="component" value="Unassembled WGS sequence"/>
</dbReference>
<feature type="transmembrane region" description="Helical" evidence="6">
    <location>
        <begin position="60"/>
        <end position="78"/>
    </location>
</feature>
<keyword evidence="4 6" id="KW-0472">Membrane</keyword>
<dbReference type="PANTHER" id="PTHR11814">
    <property type="entry name" value="SULFATE TRANSPORTER"/>
    <property type="match status" value="1"/>
</dbReference>
<reference evidence="8 9" key="1">
    <citation type="submission" date="2016-05" db="EMBL/GenBank/DDBJ databases">
        <title>Genomic and physiological characterization of Planctopirus sp. isolated from fresh water lake.</title>
        <authorList>
            <person name="Subhash Y."/>
            <person name="Ramana C."/>
        </authorList>
    </citation>
    <scope>NUCLEOTIDE SEQUENCE [LARGE SCALE GENOMIC DNA]</scope>
    <source>
        <strain evidence="8 9">JC280</strain>
    </source>
</reference>
<dbReference type="STRING" id="1841610.A6X21_05620"/>
<dbReference type="AlphaFoldDB" id="A0A1C3EC32"/>
<feature type="transmembrane region" description="Helical" evidence="6">
    <location>
        <begin position="90"/>
        <end position="107"/>
    </location>
</feature>
<comment type="subcellular location">
    <subcellularLocation>
        <location evidence="1">Membrane</location>
        <topology evidence="1">Multi-pass membrane protein</topology>
    </subcellularLocation>
</comment>
<dbReference type="InterPro" id="IPR011547">
    <property type="entry name" value="SLC26A/SulP_dom"/>
</dbReference>
<gene>
    <name evidence="8" type="ORF">A6X21_05620</name>
</gene>
<dbReference type="InterPro" id="IPR002645">
    <property type="entry name" value="STAS_dom"/>
</dbReference>
<accession>A0A1C3EC32</accession>
<dbReference type="InterPro" id="IPR036513">
    <property type="entry name" value="STAS_dom_sf"/>
</dbReference>
<evidence type="ECO:0000256" key="4">
    <source>
        <dbReference type="ARBA" id="ARBA00023136"/>
    </source>
</evidence>
<dbReference type="InterPro" id="IPR001902">
    <property type="entry name" value="SLC26A/SulP_fam"/>
</dbReference>
<dbReference type="RefSeq" id="WP_068848297.1">
    <property type="nucleotide sequence ID" value="NZ_LYDR01000103.1"/>
</dbReference>
<evidence type="ECO:0000313" key="8">
    <source>
        <dbReference type="EMBL" id="ODA30760.1"/>
    </source>
</evidence>
<protein>
    <submittedName>
        <fullName evidence="8">Sulfate transporter</fullName>
    </submittedName>
</protein>
<evidence type="ECO:0000313" key="9">
    <source>
        <dbReference type="Proteomes" id="UP000094828"/>
    </source>
</evidence>